<dbReference type="InterPro" id="IPR022371">
    <property type="entry name" value="Exopolyphosphatase"/>
</dbReference>
<organism evidence="13 14">
    <name type="scientific">Marinobacter fuscus</name>
    <dbReference type="NCBI Taxonomy" id="2109942"/>
    <lineage>
        <taxon>Bacteria</taxon>
        <taxon>Pseudomonadati</taxon>
        <taxon>Pseudomonadota</taxon>
        <taxon>Gammaproteobacteria</taxon>
        <taxon>Pseudomonadales</taxon>
        <taxon>Marinobacteraceae</taxon>
        <taxon>Marinobacter</taxon>
    </lineage>
</organism>
<evidence type="ECO:0000256" key="10">
    <source>
        <dbReference type="ARBA" id="ARBA00047607"/>
    </source>
</evidence>
<dbReference type="AlphaFoldDB" id="A0A2T1KQ52"/>
<dbReference type="InterPro" id="IPR003695">
    <property type="entry name" value="Ppx_GppA_N"/>
</dbReference>
<accession>A0A2T1KQ52</accession>
<evidence type="ECO:0000313" key="14">
    <source>
        <dbReference type="Proteomes" id="UP000239866"/>
    </source>
</evidence>
<keyword evidence="9" id="KW-0472">Membrane</keyword>
<evidence type="ECO:0000256" key="9">
    <source>
        <dbReference type="ARBA" id="ARBA00023136"/>
    </source>
</evidence>
<evidence type="ECO:0000259" key="12">
    <source>
        <dbReference type="Pfam" id="PF21447"/>
    </source>
</evidence>
<dbReference type="EMBL" id="PXNP01000013">
    <property type="protein sequence ID" value="PSF12276.1"/>
    <property type="molecule type" value="Genomic_DNA"/>
</dbReference>
<dbReference type="InterPro" id="IPR048950">
    <property type="entry name" value="Ppx_GppA_C"/>
</dbReference>
<dbReference type="InterPro" id="IPR050273">
    <property type="entry name" value="GppA/Ppx_hydrolase"/>
</dbReference>
<evidence type="ECO:0000256" key="5">
    <source>
        <dbReference type="ARBA" id="ARBA00012451"/>
    </source>
</evidence>
<dbReference type="GO" id="GO:0005886">
    <property type="term" value="C:plasma membrane"/>
    <property type="evidence" value="ECO:0007669"/>
    <property type="project" value="UniProtKB-SubCell"/>
</dbReference>
<comment type="cofactor">
    <cofactor evidence="1">
        <name>Mg(2+)</name>
        <dbReference type="ChEBI" id="CHEBI:18420"/>
    </cofactor>
</comment>
<dbReference type="PANTHER" id="PTHR30005">
    <property type="entry name" value="EXOPOLYPHOSPHATASE"/>
    <property type="match status" value="1"/>
</dbReference>
<evidence type="ECO:0000313" key="13">
    <source>
        <dbReference type="EMBL" id="PSF12276.1"/>
    </source>
</evidence>
<keyword evidence="8" id="KW-0378">Hydrolase</keyword>
<dbReference type="PANTHER" id="PTHR30005:SF14">
    <property type="entry name" value="EXOPOLYPHOSPHATASE"/>
    <property type="match status" value="1"/>
</dbReference>
<name>A0A2T1KQ52_9GAMM</name>
<evidence type="ECO:0000256" key="4">
    <source>
        <dbReference type="ARBA" id="ARBA00011738"/>
    </source>
</evidence>
<reference evidence="13 14" key="1">
    <citation type="submission" date="2018-03" db="EMBL/GenBank/DDBJ databases">
        <title>Marinobacter brunus sp. nov., a marine bacterium of Gamma-proteobacteria isolated from the surface seawater of the South China Sea.</title>
        <authorList>
            <person name="Cheng H."/>
            <person name="Wu Y.-H."/>
            <person name="Xamxidin M."/>
            <person name="Xu X.-W."/>
        </authorList>
    </citation>
    <scope>NUCLEOTIDE SEQUENCE [LARGE SCALE GENOMIC DNA]</scope>
    <source>
        <strain evidence="13 14">NH169-3</strain>
    </source>
</reference>
<dbReference type="SUPFAM" id="SSF109604">
    <property type="entry name" value="HD-domain/PDEase-like"/>
    <property type="match status" value="1"/>
</dbReference>
<dbReference type="Pfam" id="PF02541">
    <property type="entry name" value="Ppx-GppA"/>
    <property type="match status" value="1"/>
</dbReference>
<dbReference type="FunFam" id="3.30.420.40:FF:000023">
    <property type="entry name" value="Guanosine-5'-triphosphate,3'-diphosphate pyrophosphatase"/>
    <property type="match status" value="1"/>
</dbReference>
<dbReference type="PIRSF" id="PIRSF001267">
    <property type="entry name" value="Pyrophosphatase_GppA_Ppx"/>
    <property type="match status" value="1"/>
</dbReference>
<evidence type="ECO:0000256" key="1">
    <source>
        <dbReference type="ARBA" id="ARBA00001946"/>
    </source>
</evidence>
<dbReference type="Gene3D" id="3.30.420.40">
    <property type="match status" value="1"/>
</dbReference>
<comment type="similarity">
    <text evidence="3">Belongs to the GppA/Ppx family.</text>
</comment>
<dbReference type="Gene3D" id="1.10.3210.10">
    <property type="entry name" value="Hypothetical protein af1432"/>
    <property type="match status" value="1"/>
</dbReference>
<dbReference type="Pfam" id="PF21447">
    <property type="entry name" value="Ppx-GppA_III"/>
    <property type="match status" value="1"/>
</dbReference>
<sequence length="512" mass="57182">MPFDVTVASTAETPATTPDMLATIDLGSNSFHMVVARLVNGEIRTVEKMGEKVQLAAGLDQCNRLTEDAQQRGLACLEKFAQRLQGMPREAVQIVGTNALRVARNAPEFIARAEEVLGYPVEIIAGREEARLIYLGVSHTLADDEGARLVIDIGGGSTELIIGQRFEPRQLESLHMGCVSFRNRYFPDGRITRRELDKAITHAEQELQVIRQQYRSAGWQSSVGSSGSIKAIANVLASLKISDGTITREGMEDLRQRLLDMGNIERLAELGVREERLNIFAPGFAILLAAFRSLDIQKMTYADGALREGLLYNLVGRIQHEDVRERTISALQERYLVDQAHSAAVEKTAIAAWEQVADDWSLRTSADEDVLRWACQLHEIGLAISHTQYHKHGAYILRYSDLAGFTQPFQVELAALVRGHRRKFAPAVLENIDAEDHARVTYLCVLLRLAVLIQHPRNLEPAPEFTLRGNSNRLLVEFPQGWLESRPLTRADLENEKDYLARQDFVLEVAGG</sequence>
<evidence type="ECO:0000259" key="11">
    <source>
        <dbReference type="Pfam" id="PF02541"/>
    </source>
</evidence>
<comment type="subcellular location">
    <subcellularLocation>
        <location evidence="2">Cell membrane</location>
        <topology evidence="2">Peripheral membrane protein</topology>
    </subcellularLocation>
</comment>
<comment type="catalytic activity">
    <reaction evidence="10">
        <text>[phosphate](n) + H2O = [phosphate](n-1) + phosphate + H(+)</text>
        <dbReference type="Rhea" id="RHEA:21528"/>
        <dbReference type="Rhea" id="RHEA-COMP:9859"/>
        <dbReference type="Rhea" id="RHEA-COMP:14279"/>
        <dbReference type="ChEBI" id="CHEBI:15377"/>
        <dbReference type="ChEBI" id="CHEBI:15378"/>
        <dbReference type="ChEBI" id="CHEBI:16838"/>
        <dbReference type="ChEBI" id="CHEBI:43474"/>
        <dbReference type="EC" id="3.6.1.11"/>
    </reaction>
</comment>
<dbReference type="GO" id="GO:0004309">
    <property type="term" value="F:exopolyphosphatase activity"/>
    <property type="evidence" value="ECO:0007669"/>
    <property type="project" value="UniProtKB-EC"/>
</dbReference>
<dbReference type="InterPro" id="IPR030673">
    <property type="entry name" value="PyroPPase_GppA_Ppx"/>
</dbReference>
<dbReference type="NCBIfam" id="TIGR03706">
    <property type="entry name" value="exo_poly_only"/>
    <property type="match status" value="1"/>
</dbReference>
<dbReference type="EC" id="3.6.1.11" evidence="5"/>
<dbReference type="Proteomes" id="UP000239866">
    <property type="component" value="Unassembled WGS sequence"/>
</dbReference>
<evidence type="ECO:0000256" key="3">
    <source>
        <dbReference type="ARBA" id="ARBA00007125"/>
    </source>
</evidence>
<evidence type="ECO:0000256" key="7">
    <source>
        <dbReference type="ARBA" id="ARBA00022475"/>
    </source>
</evidence>
<comment type="subunit">
    <text evidence="4">Homodimer.</text>
</comment>
<dbReference type="SUPFAM" id="SSF53067">
    <property type="entry name" value="Actin-like ATPase domain"/>
    <property type="match status" value="2"/>
</dbReference>
<evidence type="ECO:0000256" key="8">
    <source>
        <dbReference type="ARBA" id="ARBA00022801"/>
    </source>
</evidence>
<evidence type="ECO:0000256" key="6">
    <source>
        <dbReference type="ARBA" id="ARBA00020416"/>
    </source>
</evidence>
<dbReference type="OrthoDB" id="9793035at2"/>
<dbReference type="Gene3D" id="3.30.420.150">
    <property type="entry name" value="Exopolyphosphatase. Domain 2"/>
    <property type="match status" value="1"/>
</dbReference>
<dbReference type="CDD" id="cd24053">
    <property type="entry name" value="ASKHA_NBD_EcPPX-GppA-like"/>
    <property type="match status" value="1"/>
</dbReference>
<protein>
    <recommendedName>
        <fullName evidence="6">Exopolyphosphatase</fullName>
        <ecNumber evidence="5">3.6.1.11</ecNumber>
    </recommendedName>
</protein>
<feature type="domain" description="Ppx/GppA phosphatase C-terminal" evidence="12">
    <location>
        <begin position="323"/>
        <end position="497"/>
    </location>
</feature>
<comment type="caution">
    <text evidence="13">The sequence shown here is derived from an EMBL/GenBank/DDBJ whole genome shotgun (WGS) entry which is preliminary data.</text>
</comment>
<feature type="domain" description="Ppx/GppA phosphatase N-terminal" evidence="11">
    <location>
        <begin position="34"/>
        <end position="316"/>
    </location>
</feature>
<dbReference type="FunFam" id="3.30.420.150:FF:000001">
    <property type="entry name" value="Guanosine-5'-triphosphate,3'-diphosphate pyrophosphatase"/>
    <property type="match status" value="1"/>
</dbReference>
<proteinExistence type="inferred from homology"/>
<keyword evidence="7" id="KW-1003">Cell membrane</keyword>
<dbReference type="GO" id="GO:0006798">
    <property type="term" value="P:polyphosphate catabolic process"/>
    <property type="evidence" value="ECO:0007669"/>
    <property type="project" value="TreeGrafter"/>
</dbReference>
<dbReference type="InterPro" id="IPR043129">
    <property type="entry name" value="ATPase_NBD"/>
</dbReference>
<keyword evidence="14" id="KW-1185">Reference proteome</keyword>
<evidence type="ECO:0000256" key="2">
    <source>
        <dbReference type="ARBA" id="ARBA00004202"/>
    </source>
</evidence>
<gene>
    <name evidence="13" type="primary">ppx</name>
    <name evidence="13" type="ORF">C7H09_03440</name>
</gene>